<dbReference type="Gene3D" id="2.60.40.10">
    <property type="entry name" value="Immunoglobulins"/>
    <property type="match status" value="1"/>
</dbReference>
<accession>A0A852REU9</accession>
<dbReference type="InterPro" id="IPR007331">
    <property type="entry name" value="Htaa"/>
</dbReference>
<feature type="compositionally biased region" description="Pro residues" evidence="1">
    <location>
        <begin position="1053"/>
        <end position="1063"/>
    </location>
</feature>
<proteinExistence type="predicted"/>
<feature type="region of interest" description="Disordered" evidence="1">
    <location>
        <begin position="1040"/>
        <end position="1072"/>
    </location>
</feature>
<evidence type="ECO:0000313" key="6">
    <source>
        <dbReference type="Proteomes" id="UP000586095"/>
    </source>
</evidence>
<dbReference type="Pfam" id="PF16640">
    <property type="entry name" value="Big_3_5"/>
    <property type="match status" value="1"/>
</dbReference>
<keyword evidence="2" id="KW-1133">Transmembrane helix</keyword>
<evidence type="ECO:0008006" key="7">
    <source>
        <dbReference type="Google" id="ProtNLM"/>
    </source>
</evidence>
<keyword evidence="2" id="KW-0472">Membrane</keyword>
<feature type="domain" description="Htaa" evidence="3">
    <location>
        <begin position="1073"/>
        <end position="1166"/>
    </location>
</feature>
<evidence type="ECO:0000256" key="2">
    <source>
        <dbReference type="SAM" id="Phobius"/>
    </source>
</evidence>
<reference evidence="5 6" key="1">
    <citation type="submission" date="2020-07" db="EMBL/GenBank/DDBJ databases">
        <title>Sequencing the genomes of 1000 actinobacteria strains.</title>
        <authorList>
            <person name="Klenk H.-P."/>
        </authorList>
    </citation>
    <scope>NUCLEOTIDE SEQUENCE [LARGE SCALE GENOMIC DNA]</scope>
    <source>
        <strain evidence="5 6">DSM 17380</strain>
    </source>
</reference>
<dbReference type="InterPro" id="IPR032109">
    <property type="entry name" value="Big_3_5"/>
</dbReference>
<dbReference type="Gene3D" id="2.60.40.230">
    <property type="entry name" value="Neocarzinostatin-like"/>
    <property type="match status" value="1"/>
</dbReference>
<feature type="domain" description="Bacterial Ig-like" evidence="4">
    <location>
        <begin position="171"/>
        <end position="256"/>
    </location>
</feature>
<dbReference type="Pfam" id="PF04213">
    <property type="entry name" value="HtaA"/>
    <property type="match status" value="2"/>
</dbReference>
<protein>
    <recommendedName>
        <fullName evidence="7">Ig-like domain-containing protein</fullName>
    </recommendedName>
</protein>
<keyword evidence="2" id="KW-0812">Transmembrane</keyword>
<dbReference type="RefSeq" id="WP_185987682.1">
    <property type="nucleotide sequence ID" value="NZ_BAAALZ010000001.1"/>
</dbReference>
<feature type="transmembrane region" description="Helical" evidence="2">
    <location>
        <begin position="1374"/>
        <end position="1395"/>
    </location>
</feature>
<evidence type="ECO:0000313" key="5">
    <source>
        <dbReference type="EMBL" id="NYD27896.1"/>
    </source>
</evidence>
<comment type="caution">
    <text evidence="5">The sequence shown here is derived from an EMBL/GenBank/DDBJ whole genome shotgun (WGS) entry which is preliminary data.</text>
</comment>
<dbReference type="InterPro" id="IPR013783">
    <property type="entry name" value="Ig-like_fold"/>
</dbReference>
<evidence type="ECO:0000259" key="4">
    <source>
        <dbReference type="Pfam" id="PF16640"/>
    </source>
</evidence>
<dbReference type="GO" id="GO:0005975">
    <property type="term" value="P:carbohydrate metabolic process"/>
    <property type="evidence" value="ECO:0007669"/>
    <property type="project" value="UniProtKB-ARBA"/>
</dbReference>
<dbReference type="Proteomes" id="UP000586095">
    <property type="component" value="Unassembled WGS sequence"/>
</dbReference>
<dbReference type="EMBL" id="JACCBD010000001">
    <property type="protein sequence ID" value="NYD27896.1"/>
    <property type="molecule type" value="Genomic_DNA"/>
</dbReference>
<evidence type="ECO:0000259" key="3">
    <source>
        <dbReference type="Pfam" id="PF04213"/>
    </source>
</evidence>
<gene>
    <name evidence="5" type="ORF">BJ960_002699</name>
</gene>
<evidence type="ECO:0000256" key="1">
    <source>
        <dbReference type="SAM" id="MobiDB-lite"/>
    </source>
</evidence>
<name>A0A852REU9_9MICO</name>
<sequence>MSTLTEKTGRFGAGALAIVTSILVVLSGLLVVPTAQAAEGPTITVSPSENLDPAVEQTLTVTGAGFVGDAATTKNGVYVLFGEKNIWAGGGPLVADGWIAQGWVQARNIVDGAFTTTLKVPANTLDPAKEYHVATSAAHELSGTVRALDSFAPVTVQQPAPVAVATATSLSVSAQSVTVGDKLTLTATVAPAADGTVIFSDAGTQLGDAQPVVDGVATLTTGSLSVGAHAIRATFVPADPAAFVGSVSAEESVVVTEKTTPEPVKASIEASVVEATEAGLQVSATVKNIVLRDAADVPDTGKADAGVYVGIIEKDRVADYGKDSAAGAAQDFAYKTFIKDGAVTRSIPVPVAKLDRSKQYVAVTWLAHGMLNDGRYLGQVDLAVSEAQWDSVFGSPKASIEASVVEATEAGLQVSATVKNIVLRDAADVPDTGKADAGVYVGIIEKDRVADYGKDSAAGAAQDFAYKTFIKDGAVTRSIPVPAAKLDRSKQYVAVTWLAHGMLNDSRYLGQVDLAVSEAQWDSVFPKAFAPDVRLFKADGVTPLDPAEEVNPGDEIVVRGTGFDPSSNVNLGRPPVTSGDPAGNYVVFGAFAQDWSPAGGAAGTQRVVADQRWAMTDETFVNIAPMYKPMVAAQRVQLTAAGTFEARLQAKDIPEGKTVPAGGSYGVFVYAAGTASNAAQEFGLRLNYKEERPTKPVYKPALSVFLADGTTEYTNQELKAGDKLVVRGTGFDPYANKPANSSGGVPIPNSLPQGTFVVFGSFAENWQPSKGASAATRTMNKDSRKWALAKDTLDAIPESFRETIRKEWVQIDPATGSFETEITLNAPEEALAKGTYGIYTYAGGAGQVANAFQELSVPVNFKTAGTVDPEPSVTEGDLTWAFSTGWNAYVRGIANGTITATAGAKTDAAGNTTYTQVKGGTYDVKTGTGSIYFAGTVRYVSEAHGFDIALRNPQITFTSKSAATLSIEVSRDDAAGTSAMKRIKFATIAPGELVKSEDGRLSWAGATGVFASNLQIEAWEQYANKATAPLSFSYGAEAEVPVGPTEPTKPVKPKPTPKPTPKPRPVDTAQQAGSLSWGISSGFRDYTTGRIAKGSISTTGVGASGGAYLFPQASGGSWNKQAQTGSVQYSGVVTFSGHRGLMTETFSNPVITVTSATSGTISAGGRSFALDLGSASKSVGANGAVTWSGVPVSGAISGGGSAGGGTGGGSFAVDPLTFTVGSASRVSYGSTTQTEQKAARQAAATPPTTEGIRVITPADEIVPGGEIEFVAAGFEPDERDILVVLYSDPIVLDEKAGASSVGEVRWIGMLPDDIAPGEHTITLQGSKDAGAVIKVVKEKPKKKAPVVNQEEASADVSTQRVNTAAPVASDGPVWMWWVGAGALVALAGAMGVVLANQRRAAAAATVGSGTTPSA</sequence>
<organism evidence="5 6">
    <name type="scientific">Leucobacter aridicollis</name>
    <dbReference type="NCBI Taxonomy" id="283878"/>
    <lineage>
        <taxon>Bacteria</taxon>
        <taxon>Bacillati</taxon>
        <taxon>Actinomycetota</taxon>
        <taxon>Actinomycetes</taxon>
        <taxon>Micrococcales</taxon>
        <taxon>Microbacteriaceae</taxon>
        <taxon>Leucobacter</taxon>
    </lineage>
</organism>
<feature type="domain" description="Htaa" evidence="3">
    <location>
        <begin position="876"/>
        <end position="1032"/>
    </location>
</feature>
<keyword evidence="6" id="KW-1185">Reference proteome</keyword>